<dbReference type="InterPro" id="IPR001965">
    <property type="entry name" value="Znf_PHD"/>
</dbReference>
<comment type="caution">
    <text evidence="10">The sequence shown here is derived from an EMBL/GenBank/DDBJ whole genome shotgun (WGS) entry which is preliminary data.</text>
</comment>
<dbReference type="CDD" id="cd15532">
    <property type="entry name" value="PHD2_CHD_II"/>
    <property type="match status" value="1"/>
</dbReference>
<evidence type="ECO:0000313" key="11">
    <source>
        <dbReference type="Proteomes" id="UP001237642"/>
    </source>
</evidence>
<keyword evidence="5" id="KW-0539">Nucleus</keyword>
<sequence>MEAEVVRVERRGRGRPKKIKVVEVEAEVERRGRKRKIQDVEIVVGEGVKREMRSKVLVGSYVNKEFEGSYYLGKVVSYDRGLYRVEYEDGDSEDFDSGELRPFLIENDSCDDRLVLRKKELDELILKKYEKEKAEKMRVDASVGVEGSSLAEVMDHGTDGAVPNVDCPSDSNEYGLDGDLCIEAEACIVPPPELPPSTGNIGVPDECVADLLSVYSFLRSFSVSLFLSPFGLEDFVGSIKCTVQNTLLDAIHVALMRVLRRHFEALSSDGSELASKCLSLMDWSLVDSLTWPVFTAEYLMMMGYTEGPEWKGFYVDALQMEYYSLSVNRKLKVLQILCDDVLDSAELRAEIDMREGTEVEVEEDRDGVTIATHVGPRRVHPRYSKTSACKDQEVTEFMKERGDTHLSSNSSSFGYKNTKPDAGADGNQDANSDECRLCGMDGTLLCCDGCPSAYHSRCIGVNKLSIPKGDWYCPECTIKKTGPTITGRTSLRGAEFFGVDPYEQVFLGTCDHLLVIKASMNTEPCVRYYHREDISAVLLTLGSEAHHLHLYSGLCEKIMQYWEIPANILPLAEKVEKGLSSPIEDGACPTTPDSRLNRNSHGACEPSLSEDIASCIAESSSENIAGPIFGNTTREHESSKAPLNMLTETDHPLQQPCNSESLEEQDRPFQTEKLSEQIKVTATISSGSVSLQGDLSDTTQHKLISLSSPIRHAISTSGNSNSCDRGQSNCLVSIGSCRNIGDGCLYPGSSFKPQAYMNHYLHGDFAATAAANLAMLLSEENHVLESNTSNNYRKGMSANIALQTKAFSLAVNRFFWPSSEKKLMEVPRERCSWCLSCKAICQSKRGCLLNAAALNAIKGTMKILAGIRPLKRGQGSIRSIATYVLFMEESLRGLTAGPFKTLNYRKKWCKQAEQASTCSAIKSLLLELEENIHHVAFSGDWVKLVDGWSVESSATHCMSAVESSQKRGPGGRRGRKPSAMPEVKADGDLAISNDFFWWRGGMLSKFMFQKGILAQTLVKKSARQGGSRKISGIYYADGVEVPKRSKRFIWRAAVEMCRNTAQLSTQVRYLDMHVRWSDLVRPDQSSIDGKGAETDAYVFRNASICDKQILESKVRYAVAFGNQKHLPSRIMKNVTEVEKSEDGTEKYWFLEACIPLYLVKEYEEKIEKVPSPVAEKPCIPLYLVKEYEENIEKVPSPVAKKSVNVLSKMQKQQLKVSRKDIFIYLTRKRDNLDSCHCASCQLDVFLGNAVKCSICEGYCHPQCTVSSTVHLSVEVEFVMTCQNCCRAEGTMQNGKYPTSPLLLQIQKPLNAATAQKGIKQNGCHRPSASNGAVQHSVGRKPASKLKQRNKSKECSWGLMKKKDCEDGNDFISKNILLKGKSNLSEVECDLCKKPYDSNLMYIFCETCTKWYHADAVELEESKLFEVFGFKCCKCRRARPPLCPYADPEEKNASECKKSNKRAPKQASQVTDFCREPFSEQLTQGESGSQVLPIKSEFVCIKGDNPLTFSLSRVNHGTRQTSEVALEQNPTLSGSVPQKLAVRRHVKQDDEVIGSSTNNTSVDSPKSIAGSTFLPADESAPGLAWDVSTNIEDDLMFDMEGLNFEDMEFEPQTYFSFNELLAYDDGAQLDGTDPSGNLIANIDNSSIIPEDVNLSQHQINMDQQEHLDSLEPSFAVMPCQTCYFTDPIPDSCCQICGLWMHSNCAQWIVDSSNNGTWRCGNCRDPQY</sequence>
<proteinExistence type="predicted"/>
<reference evidence="10" key="2">
    <citation type="submission" date="2023-05" db="EMBL/GenBank/DDBJ databases">
        <authorList>
            <person name="Schelkunov M.I."/>
        </authorList>
    </citation>
    <scope>NUCLEOTIDE SEQUENCE</scope>
    <source>
        <strain evidence="10">Hsosn_3</strain>
        <tissue evidence="10">Leaf</tissue>
    </source>
</reference>
<feature type="domain" description="DDT" evidence="9">
    <location>
        <begin position="205"/>
        <end position="265"/>
    </location>
</feature>
<dbReference type="CDD" id="cd15489">
    <property type="entry name" value="PHD_SF"/>
    <property type="match status" value="1"/>
</dbReference>
<dbReference type="InterPro" id="IPR028942">
    <property type="entry name" value="WHIM1_dom"/>
</dbReference>
<feature type="region of interest" description="Disordered" evidence="7">
    <location>
        <begin position="959"/>
        <end position="981"/>
    </location>
</feature>
<comment type="subcellular location">
    <subcellularLocation>
        <location evidence="1">Nucleus</location>
    </subcellularLocation>
</comment>
<dbReference type="Pfam" id="PF21743">
    <property type="entry name" value="PTM_DIR17_Tudor"/>
    <property type="match status" value="1"/>
</dbReference>
<protein>
    <submittedName>
        <fullName evidence="10">DDT domain-containing protein PTM-like</fullName>
    </submittedName>
</protein>
<dbReference type="InterPro" id="IPR018501">
    <property type="entry name" value="DDT_dom"/>
</dbReference>
<feature type="region of interest" description="Disordered" evidence="7">
    <location>
        <begin position="1322"/>
        <end position="1342"/>
    </location>
</feature>
<evidence type="ECO:0000259" key="9">
    <source>
        <dbReference type="PROSITE" id="PS50827"/>
    </source>
</evidence>
<dbReference type="Pfam" id="PF24294">
    <property type="entry name" value="Chromo_PTM"/>
    <property type="match status" value="1"/>
</dbReference>
<dbReference type="EMBL" id="JAUIZM010000003">
    <property type="protein sequence ID" value="KAK1394406.1"/>
    <property type="molecule type" value="Genomic_DNA"/>
</dbReference>
<dbReference type="SMART" id="SM00249">
    <property type="entry name" value="PHD"/>
    <property type="match status" value="4"/>
</dbReference>
<evidence type="ECO:0000256" key="6">
    <source>
        <dbReference type="PROSITE-ProRule" id="PRU00146"/>
    </source>
</evidence>
<dbReference type="SMART" id="SM00571">
    <property type="entry name" value="DDT"/>
    <property type="match status" value="1"/>
</dbReference>
<dbReference type="Gene3D" id="3.30.40.10">
    <property type="entry name" value="Zinc/RING finger domain, C3HC4 (zinc finger)"/>
    <property type="match status" value="2"/>
</dbReference>
<dbReference type="InterPro" id="IPR011011">
    <property type="entry name" value="Znf_FYVE_PHD"/>
</dbReference>
<keyword evidence="3 6" id="KW-0863">Zinc-finger</keyword>
<keyword evidence="11" id="KW-1185">Reference proteome</keyword>
<feature type="region of interest" description="Disordered" evidence="7">
    <location>
        <begin position="400"/>
        <end position="428"/>
    </location>
</feature>
<dbReference type="SUPFAM" id="SSF57903">
    <property type="entry name" value="FYVE/PHD zinc finger"/>
    <property type="match status" value="2"/>
</dbReference>
<keyword evidence="2" id="KW-0479">Metal-binding</keyword>
<dbReference type="CDD" id="cd20401">
    <property type="entry name" value="Tudor_AtPTM-like"/>
    <property type="match status" value="1"/>
</dbReference>
<reference evidence="10" key="1">
    <citation type="submission" date="2023-02" db="EMBL/GenBank/DDBJ databases">
        <title>Genome of toxic invasive species Heracleum sosnowskyi carries increased number of genes despite the absence of recent whole-genome duplications.</title>
        <authorList>
            <person name="Schelkunov M."/>
            <person name="Shtratnikova V."/>
            <person name="Makarenko M."/>
            <person name="Klepikova A."/>
            <person name="Omelchenko D."/>
            <person name="Novikova G."/>
            <person name="Obukhova E."/>
            <person name="Bogdanov V."/>
            <person name="Penin A."/>
            <person name="Logacheva M."/>
        </authorList>
    </citation>
    <scope>NUCLEOTIDE SEQUENCE</scope>
    <source>
        <strain evidence="10">Hsosn_3</strain>
        <tissue evidence="10">Leaf</tissue>
    </source>
</reference>
<feature type="compositionally biased region" description="Polar residues" evidence="7">
    <location>
        <begin position="405"/>
        <end position="415"/>
    </location>
</feature>
<evidence type="ECO:0000259" key="8">
    <source>
        <dbReference type="PROSITE" id="PS50016"/>
    </source>
</evidence>
<evidence type="ECO:0000256" key="5">
    <source>
        <dbReference type="ARBA" id="ARBA00023242"/>
    </source>
</evidence>
<dbReference type="GO" id="GO:0008270">
    <property type="term" value="F:zinc ion binding"/>
    <property type="evidence" value="ECO:0007669"/>
    <property type="project" value="UniProtKB-KW"/>
</dbReference>
<dbReference type="PROSITE" id="PS50827">
    <property type="entry name" value="DDT"/>
    <property type="match status" value="1"/>
</dbReference>
<name>A0AAD8J133_9APIA</name>
<dbReference type="Pfam" id="PF00628">
    <property type="entry name" value="PHD"/>
    <property type="match status" value="1"/>
</dbReference>
<dbReference type="InterPro" id="IPR019787">
    <property type="entry name" value="Znf_PHD-finger"/>
</dbReference>
<dbReference type="InterPro" id="IPR013083">
    <property type="entry name" value="Znf_RING/FYVE/PHD"/>
</dbReference>
<keyword evidence="4" id="KW-0862">Zinc</keyword>
<dbReference type="PANTHER" id="PTHR46508:SF1">
    <property type="entry name" value="PHD FINGER FAMILY PROTEIN"/>
    <property type="match status" value="1"/>
</dbReference>
<dbReference type="PROSITE" id="PS50016">
    <property type="entry name" value="ZF_PHD_2"/>
    <property type="match status" value="1"/>
</dbReference>
<dbReference type="PROSITE" id="PS01359">
    <property type="entry name" value="ZF_PHD_1"/>
    <property type="match status" value="1"/>
</dbReference>
<evidence type="ECO:0000256" key="1">
    <source>
        <dbReference type="ARBA" id="ARBA00004123"/>
    </source>
</evidence>
<dbReference type="Pfam" id="PF15612">
    <property type="entry name" value="WHIM1"/>
    <property type="match status" value="1"/>
</dbReference>
<accession>A0AAD8J133</accession>
<evidence type="ECO:0000313" key="10">
    <source>
        <dbReference type="EMBL" id="KAK1394406.1"/>
    </source>
</evidence>
<dbReference type="Pfam" id="PF02791">
    <property type="entry name" value="DDT"/>
    <property type="match status" value="1"/>
</dbReference>
<gene>
    <name evidence="10" type="ORF">POM88_013462</name>
</gene>
<feature type="domain" description="PHD-type" evidence="8">
    <location>
        <begin position="432"/>
        <end position="479"/>
    </location>
</feature>
<evidence type="ECO:0000256" key="3">
    <source>
        <dbReference type="ARBA" id="ARBA00022771"/>
    </source>
</evidence>
<dbReference type="InterPro" id="IPR056618">
    <property type="entry name" value="Chromo_PTM"/>
</dbReference>
<dbReference type="Proteomes" id="UP001237642">
    <property type="component" value="Unassembled WGS sequence"/>
</dbReference>
<dbReference type="GO" id="GO:0000785">
    <property type="term" value="C:chromatin"/>
    <property type="evidence" value="ECO:0007669"/>
    <property type="project" value="UniProtKB-ARBA"/>
</dbReference>
<dbReference type="PANTHER" id="PTHR46508">
    <property type="entry name" value="PHD FINGER FAMILY PROTEIN"/>
    <property type="match status" value="1"/>
</dbReference>
<dbReference type="InterPro" id="IPR047365">
    <property type="entry name" value="Tudor_AtPTM-like"/>
</dbReference>
<evidence type="ECO:0000256" key="7">
    <source>
        <dbReference type="SAM" id="MobiDB-lite"/>
    </source>
</evidence>
<evidence type="ECO:0000256" key="2">
    <source>
        <dbReference type="ARBA" id="ARBA00022723"/>
    </source>
</evidence>
<evidence type="ECO:0000256" key="4">
    <source>
        <dbReference type="ARBA" id="ARBA00022833"/>
    </source>
</evidence>
<organism evidence="10 11">
    <name type="scientific">Heracleum sosnowskyi</name>
    <dbReference type="NCBI Taxonomy" id="360622"/>
    <lineage>
        <taxon>Eukaryota</taxon>
        <taxon>Viridiplantae</taxon>
        <taxon>Streptophyta</taxon>
        <taxon>Embryophyta</taxon>
        <taxon>Tracheophyta</taxon>
        <taxon>Spermatophyta</taxon>
        <taxon>Magnoliopsida</taxon>
        <taxon>eudicotyledons</taxon>
        <taxon>Gunneridae</taxon>
        <taxon>Pentapetalae</taxon>
        <taxon>asterids</taxon>
        <taxon>campanulids</taxon>
        <taxon>Apiales</taxon>
        <taxon>Apiaceae</taxon>
        <taxon>Apioideae</taxon>
        <taxon>apioid superclade</taxon>
        <taxon>Tordylieae</taxon>
        <taxon>Tordyliinae</taxon>
        <taxon>Heracleum</taxon>
    </lineage>
</organism>
<dbReference type="GO" id="GO:0005634">
    <property type="term" value="C:nucleus"/>
    <property type="evidence" value="ECO:0007669"/>
    <property type="project" value="UniProtKB-SubCell"/>
</dbReference>
<dbReference type="InterPro" id="IPR019786">
    <property type="entry name" value="Zinc_finger_PHD-type_CS"/>
</dbReference>